<keyword evidence="2" id="KW-1185">Reference proteome</keyword>
<proteinExistence type="predicted"/>
<dbReference type="Proteomes" id="UP000237381">
    <property type="component" value="Unassembled WGS sequence"/>
</dbReference>
<accession>A0A2S4MFL1</accession>
<sequence>MAVDVFSTRAMTASRIRSHELDFDFAESVDVTV</sequence>
<protein>
    <submittedName>
        <fullName evidence="1">Uncharacterized protein</fullName>
    </submittedName>
</protein>
<gene>
    <name evidence="1" type="ORF">B0G62_103110</name>
</gene>
<name>A0A2S4MFL1_9BURK</name>
<dbReference type="AlphaFoldDB" id="A0A2S4MFL1"/>
<organism evidence="1 2">
    <name type="scientific">Paraburkholderia eburnea</name>
    <dbReference type="NCBI Taxonomy" id="1189126"/>
    <lineage>
        <taxon>Bacteria</taxon>
        <taxon>Pseudomonadati</taxon>
        <taxon>Pseudomonadota</taxon>
        <taxon>Betaproteobacteria</taxon>
        <taxon>Burkholderiales</taxon>
        <taxon>Burkholderiaceae</taxon>
        <taxon>Paraburkholderia</taxon>
    </lineage>
</organism>
<evidence type="ECO:0000313" key="1">
    <source>
        <dbReference type="EMBL" id="POR53538.1"/>
    </source>
</evidence>
<dbReference type="EMBL" id="PQGA01000003">
    <property type="protein sequence ID" value="POR53538.1"/>
    <property type="molecule type" value="Genomic_DNA"/>
</dbReference>
<reference evidence="1 2" key="1">
    <citation type="submission" date="2018-01" db="EMBL/GenBank/DDBJ databases">
        <title>Genomic Encyclopedia of Type Strains, Phase III (KMG-III): the genomes of soil and plant-associated and newly described type strains.</title>
        <authorList>
            <person name="Whitman W."/>
        </authorList>
    </citation>
    <scope>NUCLEOTIDE SEQUENCE [LARGE SCALE GENOMIC DNA]</scope>
    <source>
        <strain evidence="1 2">JCM 18070</strain>
    </source>
</reference>
<comment type="caution">
    <text evidence="1">The sequence shown here is derived from an EMBL/GenBank/DDBJ whole genome shotgun (WGS) entry which is preliminary data.</text>
</comment>
<evidence type="ECO:0000313" key="2">
    <source>
        <dbReference type="Proteomes" id="UP000237381"/>
    </source>
</evidence>